<sequence>MRKIIKLNFLFLIGFLFCSIATHGQTIEKQEEINLENTKQNLAVIWTSGDRDVALKMVFMYTNYSSKMKWWDKINLVVWGPSAKLLSEDKELQDYVAKMQKSGVTIFACKACADSYGVSTKLESLGIDVKYMGKPLTEYLQKDYKVITF</sequence>
<proteinExistence type="predicted"/>
<feature type="signal peptide" evidence="1">
    <location>
        <begin position="1"/>
        <end position="24"/>
    </location>
</feature>
<feature type="chain" id="PRO_5046862609" evidence="1">
    <location>
        <begin position="25"/>
        <end position="149"/>
    </location>
</feature>
<name>A0ABT5VPN5_9BACT</name>
<dbReference type="Gene3D" id="3.40.1260.10">
    <property type="entry name" value="DsrEFH-like"/>
    <property type="match status" value="1"/>
</dbReference>
<dbReference type="InterPro" id="IPR003787">
    <property type="entry name" value="Sulphur_relay_DsrE/F-like"/>
</dbReference>
<dbReference type="SUPFAM" id="SSF75169">
    <property type="entry name" value="DsrEFH-like"/>
    <property type="match status" value="1"/>
</dbReference>
<keyword evidence="3" id="KW-1185">Reference proteome</keyword>
<dbReference type="InterPro" id="IPR027396">
    <property type="entry name" value="DsrEFH-like"/>
</dbReference>
<organism evidence="2 3">
    <name type="scientific">Paralabilibaculum antarcticum</name>
    <dbReference type="NCBI Taxonomy" id="2912572"/>
    <lineage>
        <taxon>Bacteria</taxon>
        <taxon>Pseudomonadati</taxon>
        <taxon>Bacteroidota</taxon>
        <taxon>Bacteroidia</taxon>
        <taxon>Marinilabiliales</taxon>
        <taxon>Marinifilaceae</taxon>
        <taxon>Paralabilibaculum</taxon>
    </lineage>
</organism>
<keyword evidence="1" id="KW-0732">Signal</keyword>
<dbReference type="RefSeq" id="WP_275108547.1">
    <property type="nucleotide sequence ID" value="NZ_JAKJSC010000001.1"/>
</dbReference>
<dbReference type="Pfam" id="PF02635">
    <property type="entry name" value="DsrE"/>
    <property type="match status" value="1"/>
</dbReference>
<comment type="caution">
    <text evidence="2">The sequence shown here is derived from an EMBL/GenBank/DDBJ whole genome shotgun (WGS) entry which is preliminary data.</text>
</comment>
<dbReference type="Proteomes" id="UP001528920">
    <property type="component" value="Unassembled WGS sequence"/>
</dbReference>
<protein>
    <submittedName>
        <fullName evidence="2">DsrE family protein</fullName>
    </submittedName>
</protein>
<evidence type="ECO:0000313" key="2">
    <source>
        <dbReference type="EMBL" id="MDE5417210.1"/>
    </source>
</evidence>
<dbReference type="EMBL" id="JAKJSC010000001">
    <property type="protein sequence ID" value="MDE5417210.1"/>
    <property type="molecule type" value="Genomic_DNA"/>
</dbReference>
<reference evidence="2 3" key="1">
    <citation type="submission" date="2022-01" db="EMBL/GenBank/DDBJ databases">
        <title>Labilibaculum sp. nov, a marine bacterium isolated from Antarctica.</title>
        <authorList>
            <person name="Dai W."/>
        </authorList>
    </citation>
    <scope>NUCLEOTIDE SEQUENCE [LARGE SCALE GENOMIC DNA]</scope>
    <source>
        <strain evidence="2 3">DW002</strain>
    </source>
</reference>
<gene>
    <name evidence="2" type="ORF">L3049_04240</name>
</gene>
<accession>A0ABT5VPN5</accession>
<evidence type="ECO:0000256" key="1">
    <source>
        <dbReference type="SAM" id="SignalP"/>
    </source>
</evidence>
<evidence type="ECO:0000313" key="3">
    <source>
        <dbReference type="Proteomes" id="UP001528920"/>
    </source>
</evidence>